<evidence type="ECO:0000256" key="1">
    <source>
        <dbReference type="ARBA" id="ARBA00023015"/>
    </source>
</evidence>
<keyword evidence="6" id="KW-1185">Reference proteome</keyword>
<dbReference type="PANTHER" id="PTHR43280">
    <property type="entry name" value="ARAC-FAMILY TRANSCRIPTIONAL REGULATOR"/>
    <property type="match status" value="1"/>
</dbReference>
<dbReference type="InterPro" id="IPR020449">
    <property type="entry name" value="Tscrpt_reg_AraC-type_HTH"/>
</dbReference>
<organism evidence="5 6">
    <name type="scientific">Clostridium fungisolvens</name>
    <dbReference type="NCBI Taxonomy" id="1604897"/>
    <lineage>
        <taxon>Bacteria</taxon>
        <taxon>Bacillati</taxon>
        <taxon>Bacillota</taxon>
        <taxon>Clostridia</taxon>
        <taxon>Eubacteriales</taxon>
        <taxon>Clostridiaceae</taxon>
        <taxon>Clostridium</taxon>
    </lineage>
</organism>
<dbReference type="SUPFAM" id="SSF51215">
    <property type="entry name" value="Regulatory protein AraC"/>
    <property type="match status" value="1"/>
</dbReference>
<dbReference type="InterPro" id="IPR037923">
    <property type="entry name" value="HTH-like"/>
</dbReference>
<dbReference type="InterPro" id="IPR018060">
    <property type="entry name" value="HTH_AraC"/>
</dbReference>
<protein>
    <submittedName>
        <fullName evidence="5">HTH-type transcriptional activator RhaS</fullName>
    </submittedName>
</protein>
<dbReference type="EMBL" id="BLZR01000001">
    <property type="protein sequence ID" value="GFP74853.1"/>
    <property type="molecule type" value="Genomic_DNA"/>
</dbReference>
<evidence type="ECO:0000313" key="6">
    <source>
        <dbReference type="Proteomes" id="UP000580568"/>
    </source>
</evidence>
<dbReference type="RefSeq" id="WP_183276389.1">
    <property type="nucleotide sequence ID" value="NZ_BLZR01000001.1"/>
</dbReference>
<accession>A0A6V8SIY2</accession>
<dbReference type="Pfam" id="PF02311">
    <property type="entry name" value="AraC_binding"/>
    <property type="match status" value="1"/>
</dbReference>
<feature type="domain" description="HTH araC/xylS-type" evidence="4">
    <location>
        <begin position="221"/>
        <end position="318"/>
    </location>
</feature>
<dbReference type="AlphaFoldDB" id="A0A6V8SIY2"/>
<dbReference type="InterPro" id="IPR009057">
    <property type="entry name" value="Homeodomain-like_sf"/>
</dbReference>
<keyword evidence="2" id="KW-0238">DNA-binding</keyword>
<dbReference type="SUPFAM" id="SSF46689">
    <property type="entry name" value="Homeodomain-like"/>
    <property type="match status" value="1"/>
</dbReference>
<dbReference type="InterPro" id="IPR014710">
    <property type="entry name" value="RmlC-like_jellyroll"/>
</dbReference>
<dbReference type="Gene3D" id="1.10.10.60">
    <property type="entry name" value="Homeodomain-like"/>
    <property type="match status" value="2"/>
</dbReference>
<dbReference type="PROSITE" id="PS01124">
    <property type="entry name" value="HTH_ARAC_FAMILY_2"/>
    <property type="match status" value="1"/>
</dbReference>
<dbReference type="GO" id="GO:0043565">
    <property type="term" value="F:sequence-specific DNA binding"/>
    <property type="evidence" value="ECO:0007669"/>
    <property type="project" value="InterPro"/>
</dbReference>
<evidence type="ECO:0000259" key="4">
    <source>
        <dbReference type="PROSITE" id="PS01124"/>
    </source>
</evidence>
<comment type="caution">
    <text evidence="5">The sequence shown here is derived from an EMBL/GenBank/DDBJ whole genome shotgun (WGS) entry which is preliminary data.</text>
</comment>
<dbReference type="InterPro" id="IPR018062">
    <property type="entry name" value="HTH_AraC-typ_CS"/>
</dbReference>
<name>A0A6V8SIY2_9CLOT</name>
<dbReference type="PROSITE" id="PS00041">
    <property type="entry name" value="HTH_ARAC_FAMILY_1"/>
    <property type="match status" value="1"/>
</dbReference>
<dbReference type="PANTHER" id="PTHR43280:SF28">
    <property type="entry name" value="HTH-TYPE TRANSCRIPTIONAL ACTIVATOR RHAS"/>
    <property type="match status" value="1"/>
</dbReference>
<evidence type="ECO:0000256" key="2">
    <source>
        <dbReference type="ARBA" id="ARBA00023125"/>
    </source>
</evidence>
<evidence type="ECO:0000313" key="5">
    <source>
        <dbReference type="EMBL" id="GFP74853.1"/>
    </source>
</evidence>
<dbReference type="GO" id="GO:0003700">
    <property type="term" value="F:DNA-binding transcription factor activity"/>
    <property type="evidence" value="ECO:0007669"/>
    <property type="project" value="InterPro"/>
</dbReference>
<gene>
    <name evidence="5" type="ORF">bsdtw1_00915</name>
</gene>
<sequence length="323" mass="38649">MREDIYQRLIALTEEEEKILNGEENVNKSLYTDNGEFIVDSRKLLQTGELIDIRRHTRFVRFPKHKHNYIEFNYVYKGQLTQNIDDRKITLKQGELIFLNQYITHEIEASEEEDIIINFIIKPEFFDYIITLLDDENLISKFLLTTLYKDYSEGEYLYFKVADKNYIQELAEKIITELYEPSIMSKATIKLLVGLLLVELVKRSKDIETYSANNYDKLLIIQSFKYIDKYYKNANLFELAKKLNQPHYKLSKLIKKHTKMTFKELLQEKKLSKAIELLKLTEYSIVEIIDLIGYENPTYFYKIFKEKYGVTPKEYRGKKLYED</sequence>
<evidence type="ECO:0000256" key="3">
    <source>
        <dbReference type="ARBA" id="ARBA00023163"/>
    </source>
</evidence>
<keyword evidence="1" id="KW-0805">Transcription regulation</keyword>
<dbReference type="InterPro" id="IPR003313">
    <property type="entry name" value="AraC-bd"/>
</dbReference>
<dbReference type="SMART" id="SM00342">
    <property type="entry name" value="HTH_ARAC"/>
    <property type="match status" value="1"/>
</dbReference>
<reference evidence="5 6" key="1">
    <citation type="submission" date="2020-07" db="EMBL/GenBank/DDBJ databases">
        <title>A new beta-1,3-glucan-decomposing anaerobic bacterium isolated from anoxic soil subjected to biological soil disinfestation.</title>
        <authorList>
            <person name="Ueki A."/>
            <person name="Tonouchi A."/>
        </authorList>
    </citation>
    <scope>NUCLEOTIDE SEQUENCE [LARGE SCALE GENOMIC DNA]</scope>
    <source>
        <strain evidence="5 6">TW1</strain>
    </source>
</reference>
<keyword evidence="3" id="KW-0804">Transcription</keyword>
<dbReference type="Proteomes" id="UP000580568">
    <property type="component" value="Unassembled WGS sequence"/>
</dbReference>
<proteinExistence type="predicted"/>
<dbReference type="PRINTS" id="PR00032">
    <property type="entry name" value="HTHARAC"/>
</dbReference>
<dbReference type="Gene3D" id="2.60.120.10">
    <property type="entry name" value="Jelly Rolls"/>
    <property type="match status" value="1"/>
</dbReference>
<dbReference type="Pfam" id="PF12833">
    <property type="entry name" value="HTH_18"/>
    <property type="match status" value="1"/>
</dbReference>